<dbReference type="PROSITE" id="PS51421">
    <property type="entry name" value="RAS"/>
    <property type="match status" value="1"/>
</dbReference>
<comment type="subcellular location">
    <subcellularLocation>
        <location evidence="7">Endomembrane system</location>
        <topology evidence="7">Lipid-anchor</topology>
    </subcellularLocation>
</comment>
<protein>
    <submittedName>
        <fullName evidence="8">Uncharacterized protein</fullName>
    </submittedName>
</protein>
<dbReference type="GO" id="GO:0005525">
    <property type="term" value="F:GTP binding"/>
    <property type="evidence" value="ECO:0007669"/>
    <property type="project" value="UniProtKB-KW"/>
</dbReference>
<evidence type="ECO:0000256" key="2">
    <source>
        <dbReference type="ARBA" id="ARBA00022741"/>
    </source>
</evidence>
<dbReference type="EMBL" id="JAMRDG010000001">
    <property type="protein sequence ID" value="KAJ3709223.1"/>
    <property type="molecule type" value="Genomic_DNA"/>
</dbReference>
<dbReference type="PROSITE" id="PS51420">
    <property type="entry name" value="RHO"/>
    <property type="match status" value="1"/>
</dbReference>
<dbReference type="SMART" id="SM00173">
    <property type="entry name" value="RAS"/>
    <property type="match status" value="1"/>
</dbReference>
<keyword evidence="4" id="KW-0472">Membrane</keyword>
<dbReference type="NCBIfam" id="TIGR00231">
    <property type="entry name" value="small_GTP"/>
    <property type="match status" value="1"/>
</dbReference>
<keyword evidence="6" id="KW-0636">Prenylation</keyword>
<evidence type="ECO:0000313" key="8">
    <source>
        <dbReference type="EMBL" id="KAJ3709223.1"/>
    </source>
</evidence>
<organism evidence="8 9">
    <name type="scientific">Rhynchospora tenuis</name>
    <dbReference type="NCBI Taxonomy" id="198213"/>
    <lineage>
        <taxon>Eukaryota</taxon>
        <taxon>Viridiplantae</taxon>
        <taxon>Streptophyta</taxon>
        <taxon>Embryophyta</taxon>
        <taxon>Tracheophyta</taxon>
        <taxon>Spermatophyta</taxon>
        <taxon>Magnoliopsida</taxon>
        <taxon>Liliopsida</taxon>
        <taxon>Poales</taxon>
        <taxon>Cyperaceae</taxon>
        <taxon>Cyperoideae</taxon>
        <taxon>Rhynchosporeae</taxon>
        <taxon>Rhynchospora</taxon>
    </lineage>
</organism>
<dbReference type="InterPro" id="IPR027417">
    <property type="entry name" value="P-loop_NTPase"/>
</dbReference>
<dbReference type="AlphaFoldDB" id="A0AAD6A4E0"/>
<dbReference type="GO" id="GO:0003924">
    <property type="term" value="F:GTPase activity"/>
    <property type="evidence" value="ECO:0007669"/>
    <property type="project" value="InterPro"/>
</dbReference>
<keyword evidence="5" id="KW-0449">Lipoprotein</keyword>
<dbReference type="PRINTS" id="PR00449">
    <property type="entry name" value="RASTRNSFRMNG"/>
</dbReference>
<dbReference type="InterPro" id="IPR001806">
    <property type="entry name" value="Small_GTPase"/>
</dbReference>
<proteinExistence type="inferred from homology"/>
<dbReference type="InterPro" id="IPR005225">
    <property type="entry name" value="Small_GTP-bd"/>
</dbReference>
<evidence type="ECO:0000256" key="3">
    <source>
        <dbReference type="ARBA" id="ARBA00023134"/>
    </source>
</evidence>
<keyword evidence="9" id="KW-1185">Reference proteome</keyword>
<dbReference type="InterPro" id="IPR050209">
    <property type="entry name" value="Rab_GTPases_membrane_traffic"/>
</dbReference>
<gene>
    <name evidence="8" type="ORF">LUZ61_012928</name>
</gene>
<evidence type="ECO:0000256" key="6">
    <source>
        <dbReference type="ARBA" id="ARBA00023289"/>
    </source>
</evidence>
<reference evidence="8 9" key="1">
    <citation type="journal article" date="2022" name="Cell">
        <title>Repeat-based holocentromeres influence genome architecture and karyotype evolution.</title>
        <authorList>
            <person name="Hofstatter P.G."/>
            <person name="Thangavel G."/>
            <person name="Lux T."/>
            <person name="Neumann P."/>
            <person name="Vondrak T."/>
            <person name="Novak P."/>
            <person name="Zhang M."/>
            <person name="Costa L."/>
            <person name="Castellani M."/>
            <person name="Scott A."/>
            <person name="Toegelov H."/>
            <person name="Fuchs J."/>
            <person name="Mata-Sucre Y."/>
            <person name="Dias Y."/>
            <person name="Vanzela A.L.L."/>
            <person name="Huettel B."/>
            <person name="Almeida C.C.S."/>
            <person name="Simkova H."/>
            <person name="Souza G."/>
            <person name="Pedrosa-Harand A."/>
            <person name="Macas J."/>
            <person name="Mayer K.F.X."/>
            <person name="Houben A."/>
            <person name="Marques A."/>
        </authorList>
    </citation>
    <scope>NUCLEOTIDE SEQUENCE [LARGE SCALE GENOMIC DNA]</scope>
    <source>
        <strain evidence="8">RhyTen1mFocal</strain>
    </source>
</reference>
<dbReference type="SMART" id="SM00175">
    <property type="entry name" value="RAB"/>
    <property type="match status" value="1"/>
</dbReference>
<evidence type="ECO:0000256" key="1">
    <source>
        <dbReference type="ARBA" id="ARBA00006270"/>
    </source>
</evidence>
<keyword evidence="2" id="KW-0547">Nucleotide-binding</keyword>
<dbReference type="Pfam" id="PF00071">
    <property type="entry name" value="Ras"/>
    <property type="match status" value="1"/>
</dbReference>
<evidence type="ECO:0000256" key="7">
    <source>
        <dbReference type="ARBA" id="ARBA00037868"/>
    </source>
</evidence>
<dbReference type="PANTHER" id="PTHR47979">
    <property type="entry name" value="DRAB11-RELATED"/>
    <property type="match status" value="1"/>
</dbReference>
<dbReference type="Gene3D" id="3.40.50.300">
    <property type="entry name" value="P-loop containing nucleotide triphosphate hydrolases"/>
    <property type="match status" value="1"/>
</dbReference>
<name>A0AAD6A4E0_9POAL</name>
<evidence type="ECO:0000313" key="9">
    <source>
        <dbReference type="Proteomes" id="UP001210211"/>
    </source>
</evidence>
<dbReference type="GO" id="GO:0012505">
    <property type="term" value="C:endomembrane system"/>
    <property type="evidence" value="ECO:0007669"/>
    <property type="project" value="UniProtKB-SubCell"/>
</dbReference>
<dbReference type="FunFam" id="3.40.50.300:FF:000274">
    <property type="entry name" value="ras-related protein RABA5a"/>
    <property type="match status" value="1"/>
</dbReference>
<evidence type="ECO:0000256" key="4">
    <source>
        <dbReference type="ARBA" id="ARBA00023136"/>
    </source>
</evidence>
<sequence length="202" mass="22357">MAGAGGGSSCSDENDYDHLFKMVLIGDSGVGKSSILSQFDRNVFSLDFKSTFGVEFISKIVKIEGKNIKAQLWDTAGKERSKSDGPYVRYTVCSATQDLIPRGALGAVLVYDVTRRNTFENVKMWLKELRDHVDSSHVVLVGNKTDLKNLREVTTEDGAALAESEGWSFVETSALDSTNVDKAFQILLTEIYRAFIERTLVK</sequence>
<dbReference type="SMART" id="SM00174">
    <property type="entry name" value="RHO"/>
    <property type="match status" value="1"/>
</dbReference>
<comment type="similarity">
    <text evidence="1">Belongs to the small GTPase superfamily. Rab family.</text>
</comment>
<dbReference type="PROSITE" id="PS51419">
    <property type="entry name" value="RAB"/>
    <property type="match status" value="1"/>
</dbReference>
<accession>A0AAD6A4E0</accession>
<dbReference type="Proteomes" id="UP001210211">
    <property type="component" value="Unassembled WGS sequence"/>
</dbReference>
<evidence type="ECO:0000256" key="5">
    <source>
        <dbReference type="ARBA" id="ARBA00023288"/>
    </source>
</evidence>
<comment type="caution">
    <text evidence="8">The sequence shown here is derived from an EMBL/GenBank/DDBJ whole genome shotgun (WGS) entry which is preliminary data.</text>
</comment>
<dbReference type="SUPFAM" id="SSF52540">
    <property type="entry name" value="P-loop containing nucleoside triphosphate hydrolases"/>
    <property type="match status" value="1"/>
</dbReference>
<keyword evidence="3" id="KW-0342">GTP-binding</keyword>